<gene>
    <name evidence="1" type="ORF">BVG79_01654</name>
</gene>
<name>A0A1W6P0G8_9RHOB</name>
<reference evidence="1 2" key="1">
    <citation type="submission" date="2017-02" db="EMBL/GenBank/DDBJ databases">
        <title>Ketogulonicigenium robustum SPU B003 Genome sequencing and assembly.</title>
        <authorList>
            <person name="Li Y."/>
            <person name="Liu L."/>
            <person name="Wang C."/>
            <person name="Zhang M."/>
            <person name="Zhang T."/>
            <person name="Zhang Y."/>
        </authorList>
    </citation>
    <scope>NUCLEOTIDE SEQUENCE [LARGE SCALE GENOMIC DNA]</scope>
    <source>
        <strain evidence="1 2">SPU_B003</strain>
    </source>
</reference>
<evidence type="ECO:0000313" key="1">
    <source>
        <dbReference type="EMBL" id="ARO14998.1"/>
    </source>
</evidence>
<dbReference type="EMBL" id="CP019937">
    <property type="protein sequence ID" value="ARO14998.1"/>
    <property type="molecule type" value="Genomic_DNA"/>
</dbReference>
<dbReference type="AlphaFoldDB" id="A0A1W6P0G8"/>
<evidence type="ECO:0000313" key="2">
    <source>
        <dbReference type="Proteomes" id="UP000242447"/>
    </source>
</evidence>
<dbReference type="STRING" id="92947.BVG79_01654"/>
<dbReference type="Proteomes" id="UP000242447">
    <property type="component" value="Chromosome"/>
</dbReference>
<accession>A0A1W6P0G8</accession>
<keyword evidence="2" id="KW-1185">Reference proteome</keyword>
<sequence>MSVFIAVLLISAGVCWRGEKLDVIAKILAFSVFVLHRRQ</sequence>
<protein>
    <submittedName>
        <fullName evidence="1">Uncharacterized protein</fullName>
    </submittedName>
</protein>
<dbReference type="KEGG" id="kro:BVG79_01654"/>
<organism evidence="1 2">
    <name type="scientific">Ketogulonicigenium robustum</name>
    <dbReference type="NCBI Taxonomy" id="92947"/>
    <lineage>
        <taxon>Bacteria</taxon>
        <taxon>Pseudomonadati</taxon>
        <taxon>Pseudomonadota</taxon>
        <taxon>Alphaproteobacteria</taxon>
        <taxon>Rhodobacterales</taxon>
        <taxon>Roseobacteraceae</taxon>
        <taxon>Ketogulonicigenium</taxon>
    </lineage>
</organism>
<proteinExistence type="predicted"/>